<dbReference type="PROSITE" id="PS00671">
    <property type="entry name" value="D_2_HYDROXYACID_DH_3"/>
    <property type="match status" value="1"/>
</dbReference>
<dbReference type="InterPro" id="IPR029753">
    <property type="entry name" value="D-isomer_DH_CS"/>
</dbReference>
<dbReference type="InterPro" id="IPR029752">
    <property type="entry name" value="D-isomer_DH_CS1"/>
</dbReference>
<dbReference type="GO" id="GO:0016616">
    <property type="term" value="F:oxidoreductase activity, acting on the CH-OH group of donors, NAD or NADP as acceptor"/>
    <property type="evidence" value="ECO:0007669"/>
    <property type="project" value="InterPro"/>
</dbReference>
<dbReference type="Pfam" id="PF00389">
    <property type="entry name" value="2-Hacid_dh"/>
    <property type="match status" value="1"/>
</dbReference>
<feature type="domain" description="D-isomer specific 2-hydroxyacid dehydrogenase NAD-binding" evidence="7">
    <location>
        <begin position="110"/>
        <end position="291"/>
    </location>
</feature>
<feature type="domain" description="D-isomer specific 2-hydroxyacid dehydrogenase catalytic" evidence="6">
    <location>
        <begin position="5"/>
        <end position="323"/>
    </location>
</feature>
<dbReference type="PROSITE" id="PS00670">
    <property type="entry name" value="D_2_HYDROXYACID_DH_2"/>
    <property type="match status" value="1"/>
</dbReference>
<dbReference type="InterPro" id="IPR050857">
    <property type="entry name" value="D-2-hydroxyacid_DH"/>
</dbReference>
<dbReference type="PANTHER" id="PTHR42789:SF1">
    <property type="entry name" value="D-ISOMER SPECIFIC 2-HYDROXYACID DEHYDROGENASE FAMILY PROTEIN (AFU_ORTHOLOGUE AFUA_6G10090)"/>
    <property type="match status" value="1"/>
</dbReference>
<keyword evidence="4" id="KW-0520">NAD</keyword>
<dbReference type="GO" id="GO:0051287">
    <property type="term" value="F:NAD binding"/>
    <property type="evidence" value="ECO:0007669"/>
    <property type="project" value="InterPro"/>
</dbReference>
<dbReference type="SUPFAM" id="SSF51735">
    <property type="entry name" value="NAD(P)-binding Rossmann-fold domains"/>
    <property type="match status" value="1"/>
</dbReference>
<dbReference type="PROSITE" id="PS00065">
    <property type="entry name" value="D_2_HYDROXYACID_DH_1"/>
    <property type="match status" value="1"/>
</dbReference>
<keyword evidence="3 5" id="KW-0560">Oxidoreductase</keyword>
<organism evidence="8 9">
    <name type="scientific">Thermoproteota archaeon</name>
    <dbReference type="NCBI Taxonomy" id="2056631"/>
    <lineage>
        <taxon>Archaea</taxon>
        <taxon>Thermoproteota</taxon>
    </lineage>
</organism>
<dbReference type="Pfam" id="PF02826">
    <property type="entry name" value="2-Hacid_dh_C"/>
    <property type="match status" value="1"/>
</dbReference>
<dbReference type="EMBL" id="QMQY01000036">
    <property type="protein sequence ID" value="RLE50917.1"/>
    <property type="molecule type" value="Genomic_DNA"/>
</dbReference>
<reference evidence="8 9" key="1">
    <citation type="submission" date="2018-06" db="EMBL/GenBank/DDBJ databases">
        <title>Extensive metabolic versatility and redundancy in microbially diverse, dynamic hydrothermal sediments.</title>
        <authorList>
            <person name="Dombrowski N."/>
            <person name="Teske A."/>
            <person name="Baker B.J."/>
        </authorList>
    </citation>
    <scope>NUCLEOTIDE SEQUENCE [LARGE SCALE GENOMIC DNA]</scope>
    <source>
        <strain evidence="8">B30_G17</strain>
    </source>
</reference>
<evidence type="ECO:0000256" key="2">
    <source>
        <dbReference type="ARBA" id="ARBA00022605"/>
    </source>
</evidence>
<comment type="similarity">
    <text evidence="1 5">Belongs to the D-isomer specific 2-hydroxyacid dehydrogenase family.</text>
</comment>
<evidence type="ECO:0000256" key="1">
    <source>
        <dbReference type="ARBA" id="ARBA00005854"/>
    </source>
</evidence>
<dbReference type="SUPFAM" id="SSF52283">
    <property type="entry name" value="Formate/glycerate dehydrogenase catalytic domain-like"/>
    <property type="match status" value="1"/>
</dbReference>
<evidence type="ECO:0000313" key="8">
    <source>
        <dbReference type="EMBL" id="RLE50917.1"/>
    </source>
</evidence>
<evidence type="ECO:0000313" key="9">
    <source>
        <dbReference type="Proteomes" id="UP000281962"/>
    </source>
</evidence>
<evidence type="ECO:0000256" key="3">
    <source>
        <dbReference type="ARBA" id="ARBA00023002"/>
    </source>
</evidence>
<gene>
    <name evidence="8" type="ORF">DRJ21_01180</name>
</gene>
<evidence type="ECO:0000259" key="6">
    <source>
        <dbReference type="Pfam" id="PF00389"/>
    </source>
</evidence>
<proteinExistence type="inferred from homology"/>
<dbReference type="Proteomes" id="UP000281962">
    <property type="component" value="Unassembled WGS sequence"/>
</dbReference>
<keyword evidence="2" id="KW-0028">Amino-acid biosynthesis</keyword>
<dbReference type="GO" id="GO:0008652">
    <property type="term" value="P:amino acid biosynthetic process"/>
    <property type="evidence" value="ECO:0007669"/>
    <property type="project" value="UniProtKB-KW"/>
</dbReference>
<evidence type="ECO:0000256" key="5">
    <source>
        <dbReference type="RuleBase" id="RU003719"/>
    </source>
</evidence>
<name>A0A497EUK1_9CREN</name>
<comment type="caution">
    <text evidence="8">The sequence shown here is derived from an EMBL/GenBank/DDBJ whole genome shotgun (WGS) entry which is preliminary data.</text>
</comment>
<protein>
    <submittedName>
        <fullName evidence="8">D-glycerate dehydrogenase</fullName>
    </submittedName>
</protein>
<dbReference type="CDD" id="cd05301">
    <property type="entry name" value="GDH"/>
    <property type="match status" value="1"/>
</dbReference>
<evidence type="ECO:0000259" key="7">
    <source>
        <dbReference type="Pfam" id="PF02826"/>
    </source>
</evidence>
<sequence length="335" mass="37664">MKPKVFITRELPGKAIELISEYYEVEVWREYYPPPKDVIIRKIKDLDALASLLTDRIDSEVLGNASKLRIIAQYAVGYDNIDIEECTKRGIYVTNTPGVLTEAVADLTWALLLAVARRIVEADNFVRSGAWERTRTGWHPLMMLGVDVHGKTLGIIGLGRIGSAVARRAKCFNMRILYYDIERKIELERELGVQYVDLDSLLKNSDFISIHVPLTKATYHLIGERELKLMKPSAYLINTSRGAVIDEKALIKALENKWIAGAALDVFEIEPTPKNNPLLKFPNIVVAPHIGSASRETREKMALMVAENLIKFAKGEIPPNLVNKNVVKIRSPGFT</sequence>
<dbReference type="AlphaFoldDB" id="A0A497EUK1"/>
<evidence type="ECO:0000256" key="4">
    <source>
        <dbReference type="ARBA" id="ARBA00023027"/>
    </source>
</evidence>
<dbReference type="InterPro" id="IPR006140">
    <property type="entry name" value="D-isomer_DH_NAD-bd"/>
</dbReference>
<dbReference type="NCBIfam" id="NF009714">
    <property type="entry name" value="PRK13243.1"/>
    <property type="match status" value="1"/>
</dbReference>
<dbReference type="InterPro" id="IPR006139">
    <property type="entry name" value="D-isomer_2_OHA_DH_cat_dom"/>
</dbReference>
<accession>A0A497EUK1</accession>
<dbReference type="PANTHER" id="PTHR42789">
    <property type="entry name" value="D-ISOMER SPECIFIC 2-HYDROXYACID DEHYDROGENASE FAMILY PROTEIN (AFU_ORTHOLOGUE AFUA_6G10090)"/>
    <property type="match status" value="1"/>
</dbReference>
<dbReference type="Gene3D" id="3.40.50.720">
    <property type="entry name" value="NAD(P)-binding Rossmann-like Domain"/>
    <property type="match status" value="2"/>
</dbReference>
<dbReference type="FunFam" id="3.40.50.720:FF:000462">
    <property type="entry name" value="Glyoxylate reductase (NADP+)"/>
    <property type="match status" value="1"/>
</dbReference>
<dbReference type="InterPro" id="IPR036291">
    <property type="entry name" value="NAD(P)-bd_dom_sf"/>
</dbReference>